<reference evidence="3" key="2">
    <citation type="submission" date="2020-10" db="UniProtKB">
        <authorList>
            <consortium name="WormBaseParasite"/>
        </authorList>
    </citation>
    <scope>IDENTIFICATION</scope>
</reference>
<keyword evidence="1" id="KW-1133">Transmembrane helix</keyword>
<evidence type="ECO:0000313" key="2">
    <source>
        <dbReference type="Proteomes" id="UP000492821"/>
    </source>
</evidence>
<reference evidence="2" key="1">
    <citation type="journal article" date="2013" name="Genetics">
        <title>The draft genome and transcriptome of Panagrellus redivivus are shaped by the harsh demands of a free-living lifestyle.</title>
        <authorList>
            <person name="Srinivasan J."/>
            <person name="Dillman A.R."/>
            <person name="Macchietto M.G."/>
            <person name="Heikkinen L."/>
            <person name="Lakso M."/>
            <person name="Fracchia K.M."/>
            <person name="Antoshechkin I."/>
            <person name="Mortazavi A."/>
            <person name="Wong G."/>
            <person name="Sternberg P.W."/>
        </authorList>
    </citation>
    <scope>NUCLEOTIDE SEQUENCE [LARGE SCALE GENOMIC DNA]</scope>
    <source>
        <strain evidence="2">MT8872</strain>
    </source>
</reference>
<keyword evidence="1" id="KW-0472">Membrane</keyword>
<dbReference type="Proteomes" id="UP000492821">
    <property type="component" value="Unassembled WGS sequence"/>
</dbReference>
<accession>A0A7E4VHI8</accession>
<feature type="transmembrane region" description="Helical" evidence="1">
    <location>
        <begin position="58"/>
        <end position="81"/>
    </location>
</feature>
<feature type="transmembrane region" description="Helical" evidence="1">
    <location>
        <begin position="87"/>
        <end position="109"/>
    </location>
</feature>
<evidence type="ECO:0000313" key="3">
    <source>
        <dbReference type="WBParaSite" id="Pan_g21210.t1"/>
    </source>
</evidence>
<protein>
    <submittedName>
        <fullName evidence="3">IncA protein</fullName>
    </submittedName>
</protein>
<dbReference type="WBParaSite" id="Pan_g21210.t1">
    <property type="protein sequence ID" value="Pan_g21210.t1"/>
    <property type="gene ID" value="Pan_g21210"/>
</dbReference>
<keyword evidence="1" id="KW-0812">Transmembrane</keyword>
<name>A0A7E4VHI8_PANRE</name>
<proteinExistence type="predicted"/>
<dbReference type="AlphaFoldDB" id="A0A7E4VHI8"/>
<organism evidence="2 3">
    <name type="scientific">Panagrellus redivivus</name>
    <name type="common">Microworm</name>
    <dbReference type="NCBI Taxonomy" id="6233"/>
    <lineage>
        <taxon>Eukaryota</taxon>
        <taxon>Metazoa</taxon>
        <taxon>Ecdysozoa</taxon>
        <taxon>Nematoda</taxon>
        <taxon>Chromadorea</taxon>
        <taxon>Rhabditida</taxon>
        <taxon>Tylenchina</taxon>
        <taxon>Panagrolaimomorpha</taxon>
        <taxon>Panagrolaimoidea</taxon>
        <taxon>Panagrolaimidae</taxon>
        <taxon>Panagrellus</taxon>
    </lineage>
</organism>
<keyword evidence="2" id="KW-1185">Reference proteome</keyword>
<sequence>MEMDTARKPKSSDTDSVVTVPVDDEISFEIFEEPGDMTEFVPKLGIFGAPVCRLTTSVISLIGMMTGMVVVTGGLCIIVFFTQEPTITPFGITLCAVGGLLFTIGFIMWTSEFVFDDCLGRCYRKAKKAPLRNAIARRERIASRATTRTGSRLSTASIRTAATNVTSVSNKY</sequence>
<evidence type="ECO:0000256" key="1">
    <source>
        <dbReference type="SAM" id="Phobius"/>
    </source>
</evidence>